<dbReference type="Proteomes" id="UP000284379">
    <property type="component" value="Unassembled WGS sequence"/>
</dbReference>
<reference evidence="1 2" key="1">
    <citation type="submission" date="2018-08" db="EMBL/GenBank/DDBJ databases">
        <title>A genome reference for cultivated species of the human gut microbiota.</title>
        <authorList>
            <person name="Zou Y."/>
            <person name="Xue W."/>
            <person name="Luo G."/>
        </authorList>
    </citation>
    <scope>NUCLEOTIDE SEQUENCE [LARGE SCALE GENOMIC DNA]</scope>
    <source>
        <strain evidence="1 2">AM40-30BH</strain>
    </source>
</reference>
<name>A0A413VRY4_9BACE</name>
<evidence type="ECO:0000313" key="1">
    <source>
        <dbReference type="EMBL" id="RHB36410.1"/>
    </source>
</evidence>
<proteinExistence type="predicted"/>
<evidence type="ECO:0000313" key="2">
    <source>
        <dbReference type="Proteomes" id="UP000284379"/>
    </source>
</evidence>
<protein>
    <submittedName>
        <fullName evidence="1">Uncharacterized protein</fullName>
    </submittedName>
</protein>
<accession>A0A413VRY4</accession>
<gene>
    <name evidence="1" type="ORF">DW888_07185</name>
</gene>
<sequence length="163" mass="19226">MIMAKRIVTKIGDVFCSEIDGQCKRFFQYFAIDSTMLNSSVIRVFKQHYPMDYIPDISEIIVGEVEFYAHTVLRRGIADGIWYKVGKSLELGDYQDVFFRMNGDIDRVERSEKWYVWKIGEPFIYVGKLPEKYYEADDGSVMPYENLIARFKTGKYSYFFPAY</sequence>
<dbReference type="AlphaFoldDB" id="A0A413VRY4"/>
<organism evidence="1 2">
    <name type="scientific">Bacteroides nordii</name>
    <dbReference type="NCBI Taxonomy" id="291645"/>
    <lineage>
        <taxon>Bacteria</taxon>
        <taxon>Pseudomonadati</taxon>
        <taxon>Bacteroidota</taxon>
        <taxon>Bacteroidia</taxon>
        <taxon>Bacteroidales</taxon>
        <taxon>Bacteroidaceae</taxon>
        <taxon>Bacteroides</taxon>
    </lineage>
</organism>
<dbReference type="EMBL" id="QSGO01000004">
    <property type="protein sequence ID" value="RHB36410.1"/>
    <property type="molecule type" value="Genomic_DNA"/>
</dbReference>
<comment type="caution">
    <text evidence="1">The sequence shown here is derived from an EMBL/GenBank/DDBJ whole genome shotgun (WGS) entry which is preliminary data.</text>
</comment>